<keyword evidence="2" id="KW-1185">Reference proteome</keyword>
<comment type="caution">
    <text evidence="1">The sequence shown here is derived from an EMBL/GenBank/DDBJ whole genome shotgun (WGS) entry which is preliminary data.</text>
</comment>
<evidence type="ECO:0000313" key="2">
    <source>
        <dbReference type="Proteomes" id="UP000606786"/>
    </source>
</evidence>
<dbReference type="Proteomes" id="UP000606786">
    <property type="component" value="Unassembled WGS sequence"/>
</dbReference>
<dbReference type="EMBL" id="CAJHJT010000001">
    <property type="protein sequence ID" value="CAD6993258.1"/>
    <property type="molecule type" value="Genomic_DNA"/>
</dbReference>
<accession>A0A811U4I1</accession>
<proteinExistence type="predicted"/>
<protein>
    <submittedName>
        <fullName evidence="1">(Mediterranean fruit fly) hypothetical protein</fullName>
    </submittedName>
</protein>
<name>A0A811U4I1_CERCA</name>
<dbReference type="OrthoDB" id="6334967at2759"/>
<evidence type="ECO:0000313" key="1">
    <source>
        <dbReference type="EMBL" id="CAD6993258.1"/>
    </source>
</evidence>
<dbReference type="AlphaFoldDB" id="A0A811U4I1"/>
<gene>
    <name evidence="1" type="ORF">CCAP1982_LOCUS2075</name>
</gene>
<sequence>MPKNYDPFYSPILLKIDKIVEQLGVTDDLCKERLICSMYKDPTRYSPHSNFVSSELSRDFNFRLLIDTNNNTLIDIIVMRKAGLKTRRLRKTSDTSELQPVSNPNGAVVRFYRFIQAARDGQDQRDCLRLYPQCNINTE</sequence>
<organism evidence="1 2">
    <name type="scientific">Ceratitis capitata</name>
    <name type="common">Mediterranean fruit fly</name>
    <name type="synonym">Tephritis capitata</name>
    <dbReference type="NCBI Taxonomy" id="7213"/>
    <lineage>
        <taxon>Eukaryota</taxon>
        <taxon>Metazoa</taxon>
        <taxon>Ecdysozoa</taxon>
        <taxon>Arthropoda</taxon>
        <taxon>Hexapoda</taxon>
        <taxon>Insecta</taxon>
        <taxon>Pterygota</taxon>
        <taxon>Neoptera</taxon>
        <taxon>Endopterygota</taxon>
        <taxon>Diptera</taxon>
        <taxon>Brachycera</taxon>
        <taxon>Muscomorpha</taxon>
        <taxon>Tephritoidea</taxon>
        <taxon>Tephritidae</taxon>
        <taxon>Ceratitis</taxon>
        <taxon>Ceratitis</taxon>
    </lineage>
</organism>
<reference evidence="1" key="1">
    <citation type="submission" date="2020-11" db="EMBL/GenBank/DDBJ databases">
        <authorList>
            <person name="Whitehead M."/>
        </authorList>
    </citation>
    <scope>NUCLEOTIDE SEQUENCE</scope>
    <source>
        <strain evidence="1">EGII</strain>
    </source>
</reference>